<sequence>MLSFGTDLKRSLQFALESSDVDCLKQASDFQHCNSAHNGGSCNLPVCCVGRAWLQVQGRRKTSFRSSFMFIFCIFSEMCSFVRSVFYSVHSQGLC</sequence>
<dbReference type="AlphaFoldDB" id="A0A0E9WFW9"/>
<organism evidence="2">
    <name type="scientific">Anguilla anguilla</name>
    <name type="common">European freshwater eel</name>
    <name type="synonym">Muraena anguilla</name>
    <dbReference type="NCBI Taxonomy" id="7936"/>
    <lineage>
        <taxon>Eukaryota</taxon>
        <taxon>Metazoa</taxon>
        <taxon>Chordata</taxon>
        <taxon>Craniata</taxon>
        <taxon>Vertebrata</taxon>
        <taxon>Euteleostomi</taxon>
        <taxon>Actinopterygii</taxon>
        <taxon>Neopterygii</taxon>
        <taxon>Teleostei</taxon>
        <taxon>Anguilliformes</taxon>
        <taxon>Anguillidae</taxon>
        <taxon>Anguilla</taxon>
    </lineage>
</organism>
<reference evidence="2" key="1">
    <citation type="submission" date="2014-11" db="EMBL/GenBank/DDBJ databases">
        <authorList>
            <person name="Amaro Gonzalez C."/>
        </authorList>
    </citation>
    <scope>NUCLEOTIDE SEQUENCE</scope>
</reference>
<reference evidence="2" key="2">
    <citation type="journal article" date="2015" name="Fish Shellfish Immunol.">
        <title>Early steps in the European eel (Anguilla anguilla)-Vibrio vulnificus interaction in the gills: Role of the RtxA13 toxin.</title>
        <authorList>
            <person name="Callol A."/>
            <person name="Pajuelo D."/>
            <person name="Ebbesson L."/>
            <person name="Teles M."/>
            <person name="MacKenzie S."/>
            <person name="Amaro C."/>
        </authorList>
    </citation>
    <scope>NUCLEOTIDE SEQUENCE</scope>
</reference>
<accession>A0A0E9WFW9</accession>
<name>A0A0E9WFW9_ANGAN</name>
<dbReference type="EMBL" id="GBXM01019303">
    <property type="protein sequence ID" value="JAH89274.1"/>
    <property type="molecule type" value="Transcribed_RNA"/>
</dbReference>
<keyword evidence="1" id="KW-0472">Membrane</keyword>
<evidence type="ECO:0000313" key="2">
    <source>
        <dbReference type="EMBL" id="JAH89274.1"/>
    </source>
</evidence>
<keyword evidence="1" id="KW-0812">Transmembrane</keyword>
<proteinExistence type="predicted"/>
<keyword evidence="1" id="KW-1133">Transmembrane helix</keyword>
<protein>
    <submittedName>
        <fullName evidence="2">Uncharacterized protein</fullName>
    </submittedName>
</protein>
<feature type="transmembrane region" description="Helical" evidence="1">
    <location>
        <begin position="68"/>
        <end position="89"/>
    </location>
</feature>
<evidence type="ECO:0000256" key="1">
    <source>
        <dbReference type="SAM" id="Phobius"/>
    </source>
</evidence>